<keyword evidence="1" id="KW-0472">Membrane</keyword>
<reference evidence="2" key="2">
    <citation type="submission" date="2020-11" db="EMBL/GenBank/DDBJ databases">
        <authorList>
            <person name="McCartney M.A."/>
            <person name="Auch B."/>
            <person name="Kono T."/>
            <person name="Mallez S."/>
            <person name="Becker A."/>
            <person name="Gohl D.M."/>
            <person name="Silverstein K.A.T."/>
            <person name="Koren S."/>
            <person name="Bechman K.B."/>
            <person name="Herman A."/>
            <person name="Abrahante J.E."/>
            <person name="Garbe J."/>
        </authorList>
    </citation>
    <scope>NUCLEOTIDE SEQUENCE</scope>
    <source>
        <strain evidence="2">Duluth1</strain>
        <tissue evidence="2">Whole animal</tissue>
    </source>
</reference>
<dbReference type="EMBL" id="JAIWYP010000007">
    <property type="protein sequence ID" value="KAH3798482.1"/>
    <property type="molecule type" value="Genomic_DNA"/>
</dbReference>
<evidence type="ECO:0000313" key="3">
    <source>
        <dbReference type="Proteomes" id="UP000828390"/>
    </source>
</evidence>
<dbReference type="Proteomes" id="UP000828390">
    <property type="component" value="Unassembled WGS sequence"/>
</dbReference>
<keyword evidence="1" id="KW-1133">Transmembrane helix</keyword>
<feature type="transmembrane region" description="Helical" evidence="1">
    <location>
        <begin position="30"/>
        <end position="55"/>
    </location>
</feature>
<evidence type="ECO:0000313" key="2">
    <source>
        <dbReference type="EMBL" id="KAH3798482.1"/>
    </source>
</evidence>
<sequence length="125" mass="14028">MYVTMIVLLVLPSDGLILLMYMYINRDLPLHWFILDIIDAFVGIVAVMLLLVILFRPLLSMFQHCNAPEIPENYASFENASNEQMPASEGAVHLIINTPLTGGEMTVAHAYAMAQQTFPYRPDIG</sequence>
<gene>
    <name evidence="2" type="ORF">DPMN_152082</name>
</gene>
<proteinExistence type="predicted"/>
<keyword evidence="1" id="KW-0812">Transmembrane</keyword>
<protein>
    <submittedName>
        <fullName evidence="2">Uncharacterized protein</fullName>
    </submittedName>
</protein>
<name>A0A9D4FMD8_DREPO</name>
<feature type="transmembrane region" description="Helical" evidence="1">
    <location>
        <begin position="7"/>
        <end position="24"/>
    </location>
</feature>
<accession>A0A9D4FMD8</accession>
<organism evidence="2 3">
    <name type="scientific">Dreissena polymorpha</name>
    <name type="common">Zebra mussel</name>
    <name type="synonym">Mytilus polymorpha</name>
    <dbReference type="NCBI Taxonomy" id="45954"/>
    <lineage>
        <taxon>Eukaryota</taxon>
        <taxon>Metazoa</taxon>
        <taxon>Spiralia</taxon>
        <taxon>Lophotrochozoa</taxon>
        <taxon>Mollusca</taxon>
        <taxon>Bivalvia</taxon>
        <taxon>Autobranchia</taxon>
        <taxon>Heteroconchia</taxon>
        <taxon>Euheterodonta</taxon>
        <taxon>Imparidentia</taxon>
        <taxon>Neoheterodontei</taxon>
        <taxon>Myida</taxon>
        <taxon>Dreissenoidea</taxon>
        <taxon>Dreissenidae</taxon>
        <taxon>Dreissena</taxon>
    </lineage>
</organism>
<reference evidence="2" key="1">
    <citation type="journal article" date="2019" name="bioRxiv">
        <title>The Genome of the Zebra Mussel, Dreissena polymorpha: A Resource for Invasive Species Research.</title>
        <authorList>
            <person name="McCartney M.A."/>
            <person name="Auch B."/>
            <person name="Kono T."/>
            <person name="Mallez S."/>
            <person name="Zhang Y."/>
            <person name="Obille A."/>
            <person name="Becker A."/>
            <person name="Abrahante J.E."/>
            <person name="Garbe J."/>
            <person name="Badalamenti J.P."/>
            <person name="Herman A."/>
            <person name="Mangelson H."/>
            <person name="Liachko I."/>
            <person name="Sullivan S."/>
            <person name="Sone E.D."/>
            <person name="Koren S."/>
            <person name="Silverstein K.A.T."/>
            <person name="Beckman K.B."/>
            <person name="Gohl D.M."/>
        </authorList>
    </citation>
    <scope>NUCLEOTIDE SEQUENCE</scope>
    <source>
        <strain evidence="2">Duluth1</strain>
        <tissue evidence="2">Whole animal</tissue>
    </source>
</reference>
<evidence type="ECO:0000256" key="1">
    <source>
        <dbReference type="SAM" id="Phobius"/>
    </source>
</evidence>
<comment type="caution">
    <text evidence="2">The sequence shown here is derived from an EMBL/GenBank/DDBJ whole genome shotgun (WGS) entry which is preliminary data.</text>
</comment>
<keyword evidence="3" id="KW-1185">Reference proteome</keyword>
<dbReference type="AlphaFoldDB" id="A0A9D4FMD8"/>